<feature type="domain" description="Myb/SANT-like" evidence="2">
    <location>
        <begin position="1"/>
        <end position="79"/>
    </location>
</feature>
<dbReference type="InterPro" id="IPR024752">
    <property type="entry name" value="Myb/SANT-like_dom"/>
</dbReference>
<dbReference type="PANTHER" id="PTHR47584:SF14">
    <property type="entry name" value="L10-INTERACTING MYB DOMAIN-CONTAINING PROTEIN-LIKE"/>
    <property type="match status" value="1"/>
</dbReference>
<comment type="caution">
    <text evidence="3">The sequence shown here is derived from an EMBL/GenBank/DDBJ whole genome shotgun (WGS) entry which is preliminary data.</text>
</comment>
<evidence type="ECO:0000313" key="3">
    <source>
        <dbReference type="EMBL" id="KAK1267506.1"/>
    </source>
</evidence>
<feature type="compositionally biased region" description="Basic residues" evidence="1">
    <location>
        <begin position="145"/>
        <end position="158"/>
    </location>
</feature>
<sequence>MDAYLVGLLVDQLHIGNCINGTFQSTAWNAVLSTLNQRMGLSMDIMNLRNRFKVLKQLYSLYCKCASNTGWRWDDERKLPIPGDPTEWDIQIANVDMGDNMWTKTFTSEYNRCEVGDEGTSVPKRKGKSPVNNLDSEGFVGVGVSKKKSSSSLKRKRNQKDDDNLQELVDLTRVRVDNSQQSMQKDVIERDAILDCIRILEGYTCFSVRTRLAAAEALKDDMNRALFMEFNEETRLGWIELQGSQIPENVYRPHFVN</sequence>
<proteinExistence type="predicted"/>
<accession>A0AAV9ATL1</accession>
<dbReference type="Proteomes" id="UP001179952">
    <property type="component" value="Unassembled WGS sequence"/>
</dbReference>
<dbReference type="PANTHER" id="PTHR47584">
    <property type="match status" value="1"/>
</dbReference>
<feature type="region of interest" description="Disordered" evidence="1">
    <location>
        <begin position="117"/>
        <end position="161"/>
    </location>
</feature>
<name>A0AAV9ATL1_ACOGR</name>
<dbReference type="AlphaFoldDB" id="A0AAV9ATL1"/>
<evidence type="ECO:0000313" key="4">
    <source>
        <dbReference type="Proteomes" id="UP001179952"/>
    </source>
</evidence>
<reference evidence="3" key="2">
    <citation type="submission" date="2023-06" db="EMBL/GenBank/DDBJ databases">
        <authorList>
            <person name="Ma L."/>
            <person name="Liu K.-W."/>
            <person name="Li Z."/>
            <person name="Hsiao Y.-Y."/>
            <person name="Qi Y."/>
            <person name="Fu T."/>
            <person name="Tang G."/>
            <person name="Zhang D."/>
            <person name="Sun W.-H."/>
            <person name="Liu D.-K."/>
            <person name="Li Y."/>
            <person name="Chen G.-Z."/>
            <person name="Liu X.-D."/>
            <person name="Liao X.-Y."/>
            <person name="Jiang Y.-T."/>
            <person name="Yu X."/>
            <person name="Hao Y."/>
            <person name="Huang J."/>
            <person name="Zhao X.-W."/>
            <person name="Ke S."/>
            <person name="Chen Y.-Y."/>
            <person name="Wu W.-L."/>
            <person name="Hsu J.-L."/>
            <person name="Lin Y.-F."/>
            <person name="Huang M.-D."/>
            <person name="Li C.-Y."/>
            <person name="Huang L."/>
            <person name="Wang Z.-W."/>
            <person name="Zhao X."/>
            <person name="Zhong W.-Y."/>
            <person name="Peng D.-H."/>
            <person name="Ahmad S."/>
            <person name="Lan S."/>
            <person name="Zhang J.-S."/>
            <person name="Tsai W.-C."/>
            <person name="Van De Peer Y."/>
            <person name="Liu Z.-J."/>
        </authorList>
    </citation>
    <scope>NUCLEOTIDE SEQUENCE</scope>
    <source>
        <strain evidence="3">SCP</strain>
        <tissue evidence="3">Leaves</tissue>
    </source>
</reference>
<evidence type="ECO:0000259" key="2">
    <source>
        <dbReference type="Pfam" id="PF12776"/>
    </source>
</evidence>
<gene>
    <name evidence="3" type="ORF">QJS04_geneDACA014587</name>
</gene>
<dbReference type="InterPro" id="IPR045026">
    <property type="entry name" value="LIMYB"/>
</dbReference>
<dbReference type="Pfam" id="PF12776">
    <property type="entry name" value="Myb_DNA-bind_3"/>
    <property type="match status" value="1"/>
</dbReference>
<reference evidence="3" key="1">
    <citation type="journal article" date="2023" name="Nat. Commun.">
        <title>Diploid and tetraploid genomes of Acorus and the evolution of monocots.</title>
        <authorList>
            <person name="Ma L."/>
            <person name="Liu K.W."/>
            <person name="Li Z."/>
            <person name="Hsiao Y.Y."/>
            <person name="Qi Y."/>
            <person name="Fu T."/>
            <person name="Tang G.D."/>
            <person name="Zhang D."/>
            <person name="Sun W.H."/>
            <person name="Liu D.K."/>
            <person name="Li Y."/>
            <person name="Chen G.Z."/>
            <person name="Liu X.D."/>
            <person name="Liao X.Y."/>
            <person name="Jiang Y.T."/>
            <person name="Yu X."/>
            <person name="Hao Y."/>
            <person name="Huang J."/>
            <person name="Zhao X.W."/>
            <person name="Ke S."/>
            <person name="Chen Y.Y."/>
            <person name="Wu W.L."/>
            <person name="Hsu J.L."/>
            <person name="Lin Y.F."/>
            <person name="Huang M.D."/>
            <person name="Li C.Y."/>
            <person name="Huang L."/>
            <person name="Wang Z.W."/>
            <person name="Zhao X."/>
            <person name="Zhong W.Y."/>
            <person name="Peng D.H."/>
            <person name="Ahmad S."/>
            <person name="Lan S."/>
            <person name="Zhang J.S."/>
            <person name="Tsai W.C."/>
            <person name="Van de Peer Y."/>
            <person name="Liu Z.J."/>
        </authorList>
    </citation>
    <scope>NUCLEOTIDE SEQUENCE</scope>
    <source>
        <strain evidence="3">SCP</strain>
    </source>
</reference>
<dbReference type="EMBL" id="JAUJYN010000007">
    <property type="protein sequence ID" value="KAK1267506.1"/>
    <property type="molecule type" value="Genomic_DNA"/>
</dbReference>
<protein>
    <recommendedName>
        <fullName evidence="2">Myb/SANT-like domain-containing protein</fullName>
    </recommendedName>
</protein>
<evidence type="ECO:0000256" key="1">
    <source>
        <dbReference type="SAM" id="MobiDB-lite"/>
    </source>
</evidence>
<organism evidence="3 4">
    <name type="scientific">Acorus gramineus</name>
    <name type="common">Dwarf sweet flag</name>
    <dbReference type="NCBI Taxonomy" id="55184"/>
    <lineage>
        <taxon>Eukaryota</taxon>
        <taxon>Viridiplantae</taxon>
        <taxon>Streptophyta</taxon>
        <taxon>Embryophyta</taxon>
        <taxon>Tracheophyta</taxon>
        <taxon>Spermatophyta</taxon>
        <taxon>Magnoliopsida</taxon>
        <taxon>Liliopsida</taxon>
        <taxon>Acoraceae</taxon>
        <taxon>Acorus</taxon>
    </lineage>
</organism>
<keyword evidence="4" id="KW-1185">Reference proteome</keyword>